<accession>K4KZH4</accession>
<dbReference type="HOGENOM" id="CLU_032719_1_0_6"/>
<dbReference type="SUPFAM" id="SSF51445">
    <property type="entry name" value="(Trans)glycosidases"/>
    <property type="match status" value="1"/>
</dbReference>
<dbReference type="SUPFAM" id="SSF51011">
    <property type="entry name" value="Glycosyl hydrolase domain"/>
    <property type="match status" value="1"/>
</dbReference>
<dbReference type="AlphaFoldDB" id="K4KZH4"/>
<dbReference type="STRING" id="1117647.M5M_10715"/>
<organism evidence="2 3">
    <name type="scientific">Simiduia agarivorans (strain DSM 21679 / JCM 13881 / BCRC 17597 / SA1)</name>
    <dbReference type="NCBI Taxonomy" id="1117647"/>
    <lineage>
        <taxon>Bacteria</taxon>
        <taxon>Pseudomonadati</taxon>
        <taxon>Pseudomonadota</taxon>
        <taxon>Gammaproteobacteria</taxon>
        <taxon>Cellvibrionales</taxon>
        <taxon>Cellvibrionaceae</taxon>
        <taxon>Simiduia</taxon>
    </lineage>
</organism>
<protein>
    <submittedName>
        <fullName evidence="2">Alpha-amylase</fullName>
    </submittedName>
</protein>
<dbReference type="eggNOG" id="COG0366">
    <property type="taxonomic scope" value="Bacteria"/>
</dbReference>
<dbReference type="InterPro" id="IPR017853">
    <property type="entry name" value="GH"/>
</dbReference>
<dbReference type="Pfam" id="PF02806">
    <property type="entry name" value="Alpha-amylase_C"/>
    <property type="match status" value="1"/>
</dbReference>
<feature type="domain" description="Glycosyl hydrolase family 13 catalytic" evidence="1">
    <location>
        <begin position="60"/>
        <end position="377"/>
    </location>
</feature>
<dbReference type="GO" id="GO:0043169">
    <property type="term" value="F:cation binding"/>
    <property type="evidence" value="ECO:0007669"/>
    <property type="project" value="InterPro"/>
</dbReference>
<dbReference type="KEGG" id="saga:M5M_10715"/>
<dbReference type="GO" id="GO:0005975">
    <property type="term" value="P:carbohydrate metabolic process"/>
    <property type="evidence" value="ECO:0007669"/>
    <property type="project" value="InterPro"/>
</dbReference>
<dbReference type="OrthoDB" id="9805159at2"/>
<dbReference type="PANTHER" id="PTHR47786">
    <property type="entry name" value="ALPHA-1,4-GLUCAN:MALTOSE-1-PHOSPHATE MALTOSYLTRANSFERASE"/>
    <property type="match status" value="1"/>
</dbReference>
<name>K4KZH4_SIMAS</name>
<dbReference type="InterPro" id="IPR006048">
    <property type="entry name" value="A-amylase/branching_C"/>
</dbReference>
<dbReference type="InterPro" id="IPR013780">
    <property type="entry name" value="Glyco_hydro_b"/>
</dbReference>
<keyword evidence="3" id="KW-1185">Reference proteome</keyword>
<gene>
    <name evidence="2" type="ordered locus">M5M_10715</name>
</gene>
<dbReference type="RefSeq" id="WP_015047486.1">
    <property type="nucleotide sequence ID" value="NC_018868.3"/>
</dbReference>
<dbReference type="Pfam" id="PF00128">
    <property type="entry name" value="Alpha-amylase"/>
    <property type="match status" value="1"/>
</dbReference>
<sequence>MRYLVVVGVCLGLLLACGETGTGETKKADEVKKESLNDHKIKPYVTLAHPDWSADAVLYQLNTRQFTPEGSFRAAARELPRLKALGVDIIWLMPIHPIGEENRKGSLGSPYSVRDYRGVNPELGTPGDFRAFVEQAHALGLKVILDWVANHSAWDNPLRFEQPDWYERDYKGDFRPTPWWDWSDIIDLDYSQPALRHYMADAMVYWVREFGVDGFRCDVAGFVPIDFWEAVRAELEQIKLVFLLAEWESRDLHARAFDATYAWSWHEKMKHLAKGDADVTSLFVYYSWNESAFPREAYRMTYVENHDSNAWEGTVQENFGAAYPAVLALSFVGEGMPLIYNGMEAGNDRRLAFFERDPIQWRVHPTGDLLRSLIQLRKQEQVLWNGQYGERMVHVPNSQPTQVLSFVRGRGAERVLAVFNFSAEPQTTRLQGSLFPGTYRHWSSGEERRFTADTEVLLAPWEFGIWLAD</sequence>
<dbReference type="EMBL" id="CP003746">
    <property type="protein sequence ID" value="AFU99322.1"/>
    <property type="molecule type" value="Genomic_DNA"/>
</dbReference>
<dbReference type="PANTHER" id="PTHR47786:SF2">
    <property type="entry name" value="GLYCOSYL HYDROLASE FAMILY 13 CATALYTIC DOMAIN-CONTAINING PROTEIN"/>
    <property type="match status" value="1"/>
</dbReference>
<dbReference type="PROSITE" id="PS51257">
    <property type="entry name" value="PROKAR_LIPOPROTEIN"/>
    <property type="match status" value="1"/>
</dbReference>
<dbReference type="Proteomes" id="UP000000466">
    <property type="component" value="Chromosome"/>
</dbReference>
<dbReference type="InterPro" id="IPR006047">
    <property type="entry name" value="GH13_cat_dom"/>
</dbReference>
<dbReference type="CDD" id="cd11313">
    <property type="entry name" value="AmyAc_arch_bac_AmyA"/>
    <property type="match status" value="1"/>
</dbReference>
<dbReference type="SMART" id="SM00642">
    <property type="entry name" value="Aamy"/>
    <property type="match status" value="1"/>
</dbReference>
<evidence type="ECO:0000259" key="1">
    <source>
        <dbReference type="SMART" id="SM00642"/>
    </source>
</evidence>
<dbReference type="Gene3D" id="3.20.20.80">
    <property type="entry name" value="Glycosidases"/>
    <property type="match status" value="1"/>
</dbReference>
<reference evidence="2 3" key="1">
    <citation type="journal article" date="2013" name="Genome Announc.">
        <title>Complete genome sequence of Simiduia agarivorans SA1(T), a marine bacterium able to degrade a variety of polysaccharides.</title>
        <authorList>
            <person name="Lin S.Y."/>
            <person name="Shieh W.Y."/>
            <person name="Chen J.S."/>
            <person name="Tang S.L."/>
        </authorList>
    </citation>
    <scope>NUCLEOTIDE SEQUENCE [LARGE SCALE GENOMIC DNA]</scope>
    <source>
        <strain evidence="3">DSM 21679 / JCM 13881 / BCRC 17597 / SA1</strain>
    </source>
</reference>
<evidence type="ECO:0000313" key="2">
    <source>
        <dbReference type="EMBL" id="AFU99322.1"/>
    </source>
</evidence>
<proteinExistence type="predicted"/>
<dbReference type="Gene3D" id="2.60.40.1180">
    <property type="entry name" value="Golgi alpha-mannosidase II"/>
    <property type="match status" value="1"/>
</dbReference>
<evidence type="ECO:0000313" key="3">
    <source>
        <dbReference type="Proteomes" id="UP000000466"/>
    </source>
</evidence>
<dbReference type="GO" id="GO:0003824">
    <property type="term" value="F:catalytic activity"/>
    <property type="evidence" value="ECO:0007669"/>
    <property type="project" value="InterPro"/>
</dbReference>